<dbReference type="AlphaFoldDB" id="A0A0F9P8P2"/>
<accession>A0A0F9P8P2</accession>
<comment type="caution">
    <text evidence="1">The sequence shown here is derived from an EMBL/GenBank/DDBJ whole genome shotgun (WGS) entry which is preliminary data.</text>
</comment>
<sequence length="58" mass="7100">MISIPNSIISFEGFRYKMFIPAKKDVNLKFEFHHNLIFYNNSFSKILFLLYFYKNIEK</sequence>
<gene>
    <name evidence="1" type="ORF">LCGC14_0932130</name>
</gene>
<dbReference type="EMBL" id="LAZR01003209">
    <property type="protein sequence ID" value="KKN20782.1"/>
    <property type="molecule type" value="Genomic_DNA"/>
</dbReference>
<evidence type="ECO:0000313" key="1">
    <source>
        <dbReference type="EMBL" id="KKN20782.1"/>
    </source>
</evidence>
<organism evidence="1">
    <name type="scientific">marine sediment metagenome</name>
    <dbReference type="NCBI Taxonomy" id="412755"/>
    <lineage>
        <taxon>unclassified sequences</taxon>
        <taxon>metagenomes</taxon>
        <taxon>ecological metagenomes</taxon>
    </lineage>
</organism>
<reference evidence="1" key="1">
    <citation type="journal article" date="2015" name="Nature">
        <title>Complex archaea that bridge the gap between prokaryotes and eukaryotes.</title>
        <authorList>
            <person name="Spang A."/>
            <person name="Saw J.H."/>
            <person name="Jorgensen S.L."/>
            <person name="Zaremba-Niedzwiedzka K."/>
            <person name="Martijn J."/>
            <person name="Lind A.E."/>
            <person name="van Eijk R."/>
            <person name="Schleper C."/>
            <person name="Guy L."/>
            <person name="Ettema T.J."/>
        </authorList>
    </citation>
    <scope>NUCLEOTIDE SEQUENCE</scope>
</reference>
<name>A0A0F9P8P2_9ZZZZ</name>
<proteinExistence type="predicted"/>
<protein>
    <submittedName>
        <fullName evidence="1">Uncharacterized protein</fullName>
    </submittedName>
</protein>